<name>F7XTR2_MIDMI</name>
<dbReference type="GO" id="GO:0001522">
    <property type="term" value="P:pseudouridine synthesis"/>
    <property type="evidence" value="ECO:0007669"/>
    <property type="project" value="InterPro"/>
</dbReference>
<dbReference type="Proteomes" id="UP000006639">
    <property type="component" value="Chromosome"/>
</dbReference>
<dbReference type="Gene3D" id="3.30.70.1560">
    <property type="entry name" value="Alpha-L RNA-binding motif"/>
    <property type="match status" value="1"/>
</dbReference>
<dbReference type="SUPFAM" id="SSF55120">
    <property type="entry name" value="Pseudouridine synthase"/>
    <property type="match status" value="1"/>
</dbReference>
<dbReference type="AlphaFoldDB" id="F7XTR2"/>
<dbReference type="InterPro" id="IPR020094">
    <property type="entry name" value="TruA/RsuA/RluB/E/F_N"/>
</dbReference>
<dbReference type="HOGENOM" id="CLU_2955480_0_0_5"/>
<organism evidence="2 3">
    <name type="scientific">Midichloria mitochondrii (strain IricVA)</name>
    <dbReference type="NCBI Taxonomy" id="696127"/>
    <lineage>
        <taxon>Bacteria</taxon>
        <taxon>Pseudomonadati</taxon>
        <taxon>Pseudomonadota</taxon>
        <taxon>Alphaproteobacteria</taxon>
        <taxon>Rickettsiales</taxon>
        <taxon>Candidatus Midichloriaceae</taxon>
        <taxon>Candidatus Midichloria</taxon>
    </lineage>
</organism>
<keyword evidence="3" id="KW-1185">Reference proteome</keyword>
<keyword evidence="1" id="KW-0413">Isomerase</keyword>
<dbReference type="GO" id="GO:0009982">
    <property type="term" value="F:pseudouridine synthase activity"/>
    <property type="evidence" value="ECO:0007669"/>
    <property type="project" value="InterPro"/>
</dbReference>
<reference evidence="2 3" key="1">
    <citation type="journal article" date="2011" name="Mol. Biol. Evol.">
        <title>Phylogenomic evidence for the presence of a flagellum and cbb3 oxidase in the free-living mitochondrial ancestor.</title>
        <authorList>
            <person name="Sassera D."/>
            <person name="Lo N."/>
            <person name="Epis S."/>
            <person name="D'Auria G."/>
            <person name="Montagna M."/>
            <person name="Comandatore F."/>
            <person name="Horner D."/>
            <person name="Pereto J."/>
            <person name="Luciano A.M."/>
            <person name="Franciosi F."/>
            <person name="Ferri E."/>
            <person name="Crotti E."/>
            <person name="Bazzocchi C."/>
            <person name="Daffonchio D."/>
            <person name="Sacchi L."/>
            <person name="Moya A."/>
            <person name="Latorre A."/>
            <person name="Bandi C."/>
        </authorList>
    </citation>
    <scope>NUCLEOTIDE SEQUENCE [LARGE SCALE GENOMIC DNA]</scope>
    <source>
        <strain evidence="2 3">IricVA</strain>
    </source>
</reference>
<accession>F7XTR2</accession>
<dbReference type="GO" id="GO:0006396">
    <property type="term" value="P:RNA processing"/>
    <property type="evidence" value="ECO:0007669"/>
    <property type="project" value="UniProtKB-ARBA"/>
</dbReference>
<protein>
    <recommendedName>
        <fullName evidence="4">Ribosomal large subunit pseudouridine synthase B</fullName>
    </recommendedName>
</protein>
<dbReference type="Gene3D" id="3.30.70.580">
    <property type="entry name" value="Pseudouridine synthase I, catalytic domain, N-terminal subdomain"/>
    <property type="match status" value="1"/>
</dbReference>
<evidence type="ECO:0008006" key="4">
    <source>
        <dbReference type="Google" id="ProtNLM"/>
    </source>
</evidence>
<dbReference type="EMBL" id="CP002130">
    <property type="protein sequence ID" value="AEI89271.1"/>
    <property type="molecule type" value="Genomic_DNA"/>
</dbReference>
<evidence type="ECO:0000256" key="1">
    <source>
        <dbReference type="ARBA" id="ARBA00023235"/>
    </source>
</evidence>
<sequence length="59" mass="6970">MVSLTEGKNREIRSVMERFGFQVNRLIRLEYGKFCLNDLAKNSIIEVDPKLFEEYLTSK</sequence>
<gene>
    <name evidence="2" type="ordered locus">midi_00991</name>
</gene>
<dbReference type="KEGG" id="mmn:midi_00991"/>
<evidence type="ECO:0000313" key="2">
    <source>
        <dbReference type="EMBL" id="AEI89271.1"/>
    </source>
</evidence>
<dbReference type="InterPro" id="IPR020103">
    <property type="entry name" value="PsdUridine_synth_cat_dom_sf"/>
</dbReference>
<dbReference type="InterPro" id="IPR042092">
    <property type="entry name" value="PsdUridine_s_RsuA/RluB/E/F_cat"/>
</dbReference>
<dbReference type="GO" id="GO:0140098">
    <property type="term" value="F:catalytic activity, acting on RNA"/>
    <property type="evidence" value="ECO:0007669"/>
    <property type="project" value="UniProtKB-ARBA"/>
</dbReference>
<evidence type="ECO:0000313" key="3">
    <source>
        <dbReference type="Proteomes" id="UP000006639"/>
    </source>
</evidence>
<dbReference type="GO" id="GO:0003723">
    <property type="term" value="F:RNA binding"/>
    <property type="evidence" value="ECO:0007669"/>
    <property type="project" value="InterPro"/>
</dbReference>
<proteinExistence type="predicted"/>
<dbReference type="STRING" id="696127.midi_00991"/>